<feature type="domain" description="Amidohydrolase-related" evidence="1">
    <location>
        <begin position="58"/>
        <end position="415"/>
    </location>
</feature>
<reference evidence="3 5" key="2">
    <citation type="submission" date="2018-08" db="EMBL/GenBank/DDBJ databases">
        <title>A genome reference for cultivated species of the human gut microbiota.</title>
        <authorList>
            <person name="Zou Y."/>
            <person name="Xue W."/>
            <person name="Luo G."/>
        </authorList>
    </citation>
    <scope>NUCLEOTIDE SEQUENCE [LARGE SCALE GENOMIC DNA]</scope>
    <source>
        <strain evidence="3 5">TF05-11AC</strain>
    </source>
</reference>
<keyword evidence="2" id="KW-0378">Hydrolase</keyword>
<dbReference type="InterPro" id="IPR051781">
    <property type="entry name" value="Metallo-dep_Hydrolase"/>
</dbReference>
<dbReference type="AlphaFoldDB" id="A0A174LVS4"/>
<dbReference type="Proteomes" id="UP000095651">
    <property type="component" value="Unassembled WGS sequence"/>
</dbReference>
<protein>
    <submittedName>
        <fullName evidence="3">Amidohydrolase family protein</fullName>
    </submittedName>
    <submittedName>
        <fullName evidence="2">Parathion hydrolase</fullName>
        <ecNumber evidence="2">3.1.8.1</ecNumber>
    </submittedName>
</protein>
<evidence type="ECO:0000313" key="4">
    <source>
        <dbReference type="Proteomes" id="UP000095651"/>
    </source>
</evidence>
<reference evidence="2 4" key="1">
    <citation type="submission" date="2015-09" db="EMBL/GenBank/DDBJ databases">
        <authorList>
            <consortium name="Pathogen Informatics"/>
        </authorList>
    </citation>
    <scope>NUCLEOTIDE SEQUENCE [LARGE SCALE GENOMIC DNA]</scope>
    <source>
        <strain evidence="2 4">2789STDY5608850</strain>
    </source>
</reference>
<dbReference type="InterPro" id="IPR057744">
    <property type="entry name" value="OTAase-like"/>
</dbReference>
<dbReference type="PANTHER" id="PTHR43135">
    <property type="entry name" value="ALPHA-D-RIBOSE 1-METHYLPHOSPHONATE 5-TRIPHOSPHATE DIPHOSPHATASE"/>
    <property type="match status" value="1"/>
</dbReference>
<dbReference type="Pfam" id="PF01979">
    <property type="entry name" value="Amidohydro_1"/>
    <property type="match status" value="1"/>
</dbReference>
<dbReference type="EMBL" id="CYZE01000023">
    <property type="protein sequence ID" value="CUP28183.1"/>
    <property type="molecule type" value="Genomic_DNA"/>
</dbReference>
<dbReference type="SUPFAM" id="SSF51338">
    <property type="entry name" value="Composite domain of metallo-dependent hydrolases"/>
    <property type="match status" value="1"/>
</dbReference>
<dbReference type="CDD" id="cd01299">
    <property type="entry name" value="Met_dep_hydrolase_A"/>
    <property type="match status" value="1"/>
</dbReference>
<organism evidence="2 4">
    <name type="scientific">Hungatella hathewayi</name>
    <dbReference type="NCBI Taxonomy" id="154046"/>
    <lineage>
        <taxon>Bacteria</taxon>
        <taxon>Bacillati</taxon>
        <taxon>Bacillota</taxon>
        <taxon>Clostridia</taxon>
        <taxon>Lachnospirales</taxon>
        <taxon>Lachnospiraceae</taxon>
        <taxon>Hungatella</taxon>
    </lineage>
</organism>
<dbReference type="InterPro" id="IPR006680">
    <property type="entry name" value="Amidohydro-rel"/>
</dbReference>
<evidence type="ECO:0000259" key="1">
    <source>
        <dbReference type="Pfam" id="PF01979"/>
    </source>
</evidence>
<proteinExistence type="predicted"/>
<evidence type="ECO:0000313" key="3">
    <source>
        <dbReference type="EMBL" id="RGM03061.1"/>
    </source>
</evidence>
<sequence>MKKELKDTAFVGGLLIDGTGAEPIKDSLVLVKDGKVAYAGAGKEFGTEYEIVDVSGKTIMPGLIDTHLHFSGNLTDDDSDWVLESVEQKAVVAVQQAHECLETGLTTVGEIGRNGLAIRDMVEAGIMEGPRVVGTGLGFCRTAGHGDSHKLLKEHNDLGHPWAERIDGPWDLRKAVRRRLRDNPDAIKIWATGGGIWRWDQKLDQHYCMEEIQAVVDECNMVGIPVWAHCEGFGGALDCAKAGVHLIIHGQALNDECLDIMAEKGIYFCPTIQFLHEWFKTYPPTYVPEIHDKFPGKDVVEKELNRVYANLRRAKDKGIGLTIGSDSFCSSLTPYGYTAMGEMYSFVECAGISEMDTIVAATKVGAEMLKVADVTGTLEEGKSADLLVIDGNPLENIRNICVENMKVIMKEGRFVKRH</sequence>
<dbReference type="Proteomes" id="UP000261257">
    <property type="component" value="Unassembled WGS sequence"/>
</dbReference>
<dbReference type="Gene3D" id="2.30.40.10">
    <property type="entry name" value="Urease, subunit C, domain 1"/>
    <property type="match status" value="1"/>
</dbReference>
<dbReference type="PANTHER" id="PTHR43135:SF3">
    <property type="entry name" value="ALPHA-D-RIBOSE 1-METHYLPHOSPHONATE 5-TRIPHOSPHATE DIPHOSPHATASE"/>
    <property type="match status" value="1"/>
</dbReference>
<evidence type="ECO:0000313" key="5">
    <source>
        <dbReference type="Proteomes" id="UP000261257"/>
    </source>
</evidence>
<dbReference type="InterPro" id="IPR032466">
    <property type="entry name" value="Metal_Hydrolase"/>
</dbReference>
<accession>A0A174LVS4</accession>
<dbReference type="GeneID" id="86061228"/>
<dbReference type="Gene3D" id="3.20.20.140">
    <property type="entry name" value="Metal-dependent hydrolases"/>
    <property type="match status" value="1"/>
</dbReference>
<dbReference type="InterPro" id="IPR011059">
    <property type="entry name" value="Metal-dep_hydrolase_composite"/>
</dbReference>
<name>A0A174LVS4_9FIRM</name>
<dbReference type="GO" id="GO:0016810">
    <property type="term" value="F:hydrolase activity, acting on carbon-nitrogen (but not peptide) bonds"/>
    <property type="evidence" value="ECO:0007669"/>
    <property type="project" value="InterPro"/>
</dbReference>
<evidence type="ECO:0000313" key="2">
    <source>
        <dbReference type="EMBL" id="CUP28183.1"/>
    </source>
</evidence>
<dbReference type="RefSeq" id="WP_055660065.1">
    <property type="nucleotide sequence ID" value="NZ_CABIXC010000023.1"/>
</dbReference>
<gene>
    <name evidence="3" type="ORF">DXC39_16350</name>
    <name evidence="2" type="ORF">ERS852407_05514</name>
</gene>
<dbReference type="EMBL" id="QSSQ01000016">
    <property type="protein sequence ID" value="RGM03061.1"/>
    <property type="molecule type" value="Genomic_DNA"/>
</dbReference>
<dbReference type="GO" id="GO:0004063">
    <property type="term" value="F:aryldialkylphosphatase activity"/>
    <property type="evidence" value="ECO:0007669"/>
    <property type="project" value="UniProtKB-EC"/>
</dbReference>
<dbReference type="EC" id="3.1.8.1" evidence="2"/>
<dbReference type="SUPFAM" id="SSF51556">
    <property type="entry name" value="Metallo-dependent hydrolases"/>
    <property type="match status" value="1"/>
</dbReference>